<dbReference type="CDD" id="cd11614">
    <property type="entry name" value="SAF_CpaB_FlgA_like"/>
    <property type="match status" value="1"/>
</dbReference>
<protein>
    <submittedName>
        <fullName evidence="5">Flagellar basal body P-ring formation chaperone FlgA</fullName>
    </submittedName>
</protein>
<dbReference type="PANTHER" id="PTHR36307:SF1">
    <property type="entry name" value="FLAGELLA BASAL BODY P-RING FORMATION PROTEIN FLGA"/>
    <property type="match status" value="1"/>
</dbReference>
<comment type="subcellular location">
    <subcellularLocation>
        <location evidence="1">Periplasm</location>
    </subcellularLocation>
</comment>
<keyword evidence="6" id="KW-1185">Reference proteome</keyword>
<organism evidence="5 6">
    <name type="scientific">Phaeospirillum tilakii</name>
    <dbReference type="NCBI Taxonomy" id="741673"/>
    <lineage>
        <taxon>Bacteria</taxon>
        <taxon>Pseudomonadati</taxon>
        <taxon>Pseudomonadota</taxon>
        <taxon>Alphaproteobacteria</taxon>
        <taxon>Rhodospirillales</taxon>
        <taxon>Rhodospirillaceae</taxon>
        <taxon>Phaeospirillum</taxon>
    </lineage>
</organism>
<evidence type="ECO:0000256" key="1">
    <source>
        <dbReference type="ARBA" id="ARBA00004418"/>
    </source>
</evidence>
<name>A0ABW5CFW8_9PROT</name>
<evidence type="ECO:0000256" key="3">
    <source>
        <dbReference type="ARBA" id="ARBA00022764"/>
    </source>
</evidence>
<accession>A0ABW5CFW8</accession>
<evidence type="ECO:0000313" key="5">
    <source>
        <dbReference type="EMBL" id="MFD2235347.1"/>
    </source>
</evidence>
<proteinExistence type="predicted"/>
<keyword evidence="2" id="KW-0732">Signal</keyword>
<dbReference type="SMART" id="SM00858">
    <property type="entry name" value="SAF"/>
    <property type="match status" value="1"/>
</dbReference>
<dbReference type="InterPro" id="IPR013974">
    <property type="entry name" value="SAF"/>
</dbReference>
<keyword evidence="5" id="KW-0969">Cilium</keyword>
<evidence type="ECO:0000313" key="6">
    <source>
        <dbReference type="Proteomes" id="UP001597296"/>
    </source>
</evidence>
<dbReference type="Pfam" id="PF13144">
    <property type="entry name" value="ChapFlgA"/>
    <property type="match status" value="1"/>
</dbReference>
<reference evidence="6" key="1">
    <citation type="journal article" date="2019" name="Int. J. Syst. Evol. Microbiol.">
        <title>The Global Catalogue of Microorganisms (GCM) 10K type strain sequencing project: providing services to taxonomists for standard genome sequencing and annotation.</title>
        <authorList>
            <consortium name="The Broad Institute Genomics Platform"/>
            <consortium name="The Broad Institute Genome Sequencing Center for Infectious Disease"/>
            <person name="Wu L."/>
            <person name="Ma J."/>
        </authorList>
    </citation>
    <scope>NUCLEOTIDE SEQUENCE [LARGE SCALE GENOMIC DNA]</scope>
    <source>
        <strain evidence="6">KCTC 15012</strain>
    </source>
</reference>
<dbReference type="Gene3D" id="3.90.1210.10">
    <property type="entry name" value="Antifreeze-like/N-acetylneuraminic acid synthase C-terminal domain"/>
    <property type="match status" value="1"/>
</dbReference>
<dbReference type="EMBL" id="JBHUIY010000043">
    <property type="protein sequence ID" value="MFD2235347.1"/>
    <property type="molecule type" value="Genomic_DNA"/>
</dbReference>
<dbReference type="RefSeq" id="WP_377318443.1">
    <property type="nucleotide sequence ID" value="NZ_JBHUIY010000043.1"/>
</dbReference>
<comment type="caution">
    <text evidence="5">The sequence shown here is derived from an EMBL/GenBank/DDBJ whole genome shotgun (WGS) entry which is preliminary data.</text>
</comment>
<keyword evidence="3" id="KW-0574">Periplasm</keyword>
<dbReference type="Gene3D" id="2.30.30.760">
    <property type="match status" value="1"/>
</dbReference>
<evidence type="ECO:0000256" key="2">
    <source>
        <dbReference type="ARBA" id="ARBA00022729"/>
    </source>
</evidence>
<dbReference type="NCBIfam" id="TIGR03170">
    <property type="entry name" value="flgA_cterm"/>
    <property type="match status" value="1"/>
</dbReference>
<dbReference type="PANTHER" id="PTHR36307">
    <property type="entry name" value="FLAGELLA BASAL BODY P-RING FORMATION PROTEIN FLGA"/>
    <property type="match status" value="1"/>
</dbReference>
<gene>
    <name evidence="5" type="primary">flgA</name>
    <name evidence="5" type="ORF">ACFSNB_16195</name>
</gene>
<feature type="domain" description="SAF" evidence="4">
    <location>
        <begin position="224"/>
        <end position="286"/>
    </location>
</feature>
<dbReference type="InterPro" id="IPR039246">
    <property type="entry name" value="Flagellar_FlgA"/>
</dbReference>
<evidence type="ECO:0000259" key="4">
    <source>
        <dbReference type="SMART" id="SM00858"/>
    </source>
</evidence>
<dbReference type="Proteomes" id="UP001597296">
    <property type="component" value="Unassembled WGS sequence"/>
</dbReference>
<keyword evidence="5" id="KW-0282">Flagellum</keyword>
<keyword evidence="5" id="KW-0966">Cell projection</keyword>
<sequence>MIRPRLSLLAVLALGLPLLAGLPVAAGSISVEALPAGKAAPVQAQAPAPAAAAESDAPMVALPPQLKPAVSLEGDVIKLGDLWDNAGDKAQTVLARAPEPGKRLVLEARWLGAVASAYGLDWRPVTSFERCVVERAARAIDLREIEAQLRDALIQAGAAPSSTIELANRAALRLMVPTTVEPTIAVRDLNYDPRMNRFSAVIEAPADSPAAQRLKVSGAVFASARIPVLTHAMGRGEVITENDIDLLDVREELLRRDIVTNARMLVGQEPRNALHAGSPIRISDLQKPVVVGRNSAVTMTIRTPLMTLTAQGRANEDGGVGDVIRITNAQSKRVVDARVVGPGEVVVVPPGQRAQAN</sequence>
<dbReference type="InterPro" id="IPR017585">
    <property type="entry name" value="SAF_FlgA"/>
</dbReference>